<dbReference type="PROSITE" id="PS50928">
    <property type="entry name" value="ABC_TM1"/>
    <property type="match status" value="1"/>
</dbReference>
<sequence length="217" mass="23695">MPDFSILVNHIGEFLSGFFTTLEVSLLALAGSFLVGVVLAVMRIAPFKPLNGISYVIVEFVRNIPFLLQVFFFYFGLSAIGIQLSAFVSGTLGLTVYTGAFIAEAIRAGIQSVSRGQMEAGRASGLSYSQTMRHIILPQAIKLVIPPIGNQFLNLVKNSSVLAVISGMDLMYQGDLISAKTYVVFDVYIFVALFYLVITIPVSLFVNSLEKRLAKSY</sequence>
<comment type="subcellular location">
    <subcellularLocation>
        <location evidence="1 8">Cell membrane</location>
        <topology evidence="1 8">Multi-pass membrane protein</topology>
    </subcellularLocation>
</comment>
<evidence type="ECO:0000256" key="5">
    <source>
        <dbReference type="ARBA" id="ARBA00022970"/>
    </source>
</evidence>
<keyword evidence="11" id="KW-1185">Reference proteome</keyword>
<gene>
    <name evidence="10" type="primary">glnP</name>
    <name evidence="10" type="ORF">skT53_11410</name>
</gene>
<evidence type="ECO:0000256" key="1">
    <source>
        <dbReference type="ARBA" id="ARBA00004651"/>
    </source>
</evidence>
<dbReference type="PANTHER" id="PTHR30614">
    <property type="entry name" value="MEMBRANE COMPONENT OF AMINO ACID ABC TRANSPORTER"/>
    <property type="match status" value="1"/>
</dbReference>
<evidence type="ECO:0000313" key="11">
    <source>
        <dbReference type="Proteomes" id="UP000593802"/>
    </source>
</evidence>
<dbReference type="FunFam" id="1.10.3720.10:FF:000033">
    <property type="entry name" value="Polar amino acid ABC transporter permease"/>
    <property type="match status" value="1"/>
</dbReference>
<name>A0A7I8DBD6_9BACL</name>
<dbReference type="InterPro" id="IPR035906">
    <property type="entry name" value="MetI-like_sf"/>
</dbReference>
<dbReference type="InterPro" id="IPR043429">
    <property type="entry name" value="ArtM/GltK/GlnP/TcyL/YhdX-like"/>
</dbReference>
<dbReference type="SUPFAM" id="SSF161098">
    <property type="entry name" value="MetI-like"/>
    <property type="match status" value="1"/>
</dbReference>
<organism evidence="10 11">
    <name type="scientific">Effusibacillus dendaii</name>
    <dbReference type="NCBI Taxonomy" id="2743772"/>
    <lineage>
        <taxon>Bacteria</taxon>
        <taxon>Bacillati</taxon>
        <taxon>Bacillota</taxon>
        <taxon>Bacilli</taxon>
        <taxon>Bacillales</taxon>
        <taxon>Alicyclobacillaceae</taxon>
        <taxon>Effusibacillus</taxon>
    </lineage>
</organism>
<dbReference type="AlphaFoldDB" id="A0A7I8DBD6"/>
<evidence type="ECO:0000313" key="10">
    <source>
        <dbReference type="EMBL" id="BCJ86156.1"/>
    </source>
</evidence>
<feature type="transmembrane region" description="Helical" evidence="8">
    <location>
        <begin position="24"/>
        <end position="45"/>
    </location>
</feature>
<dbReference type="InterPro" id="IPR010065">
    <property type="entry name" value="AA_ABC_transptr_permease_3TM"/>
</dbReference>
<keyword evidence="2 8" id="KW-0813">Transport</keyword>
<keyword evidence="5" id="KW-0029">Amino-acid transport</keyword>
<dbReference type="Proteomes" id="UP000593802">
    <property type="component" value="Chromosome"/>
</dbReference>
<evidence type="ECO:0000256" key="7">
    <source>
        <dbReference type="ARBA" id="ARBA00023136"/>
    </source>
</evidence>
<dbReference type="KEGG" id="eff:skT53_11410"/>
<dbReference type="InterPro" id="IPR000515">
    <property type="entry name" value="MetI-like"/>
</dbReference>
<evidence type="ECO:0000259" key="9">
    <source>
        <dbReference type="PROSITE" id="PS50928"/>
    </source>
</evidence>
<keyword evidence="6 8" id="KW-1133">Transmembrane helix</keyword>
<dbReference type="GO" id="GO:0043190">
    <property type="term" value="C:ATP-binding cassette (ABC) transporter complex"/>
    <property type="evidence" value="ECO:0007669"/>
    <property type="project" value="InterPro"/>
</dbReference>
<dbReference type="RefSeq" id="WP_200760188.1">
    <property type="nucleotide sequence ID" value="NZ_AP023366.1"/>
</dbReference>
<feature type="transmembrane region" description="Helical" evidence="8">
    <location>
        <begin position="66"/>
        <end position="88"/>
    </location>
</feature>
<dbReference type="Pfam" id="PF00528">
    <property type="entry name" value="BPD_transp_1"/>
    <property type="match status" value="1"/>
</dbReference>
<feature type="transmembrane region" description="Helical" evidence="8">
    <location>
        <begin position="187"/>
        <end position="206"/>
    </location>
</feature>
<reference evidence="10 11" key="1">
    <citation type="submission" date="2020-08" db="EMBL/GenBank/DDBJ databases">
        <title>Complete Genome Sequence of Effusibacillus dendaii Strain skT53, Isolated from Farmland soil.</title>
        <authorList>
            <person name="Konishi T."/>
            <person name="Kawasaki H."/>
        </authorList>
    </citation>
    <scope>NUCLEOTIDE SEQUENCE [LARGE SCALE GENOMIC DNA]</scope>
    <source>
        <strain evidence="11">skT53</strain>
    </source>
</reference>
<dbReference type="CDD" id="cd06261">
    <property type="entry name" value="TM_PBP2"/>
    <property type="match status" value="1"/>
</dbReference>
<evidence type="ECO:0000256" key="4">
    <source>
        <dbReference type="ARBA" id="ARBA00022692"/>
    </source>
</evidence>
<evidence type="ECO:0000256" key="8">
    <source>
        <dbReference type="RuleBase" id="RU363032"/>
    </source>
</evidence>
<keyword evidence="4 8" id="KW-0812">Transmembrane</keyword>
<comment type="similarity">
    <text evidence="8">Belongs to the binding-protein-dependent transport system permease family.</text>
</comment>
<feature type="domain" description="ABC transmembrane type-1" evidence="9">
    <location>
        <begin position="18"/>
        <end position="206"/>
    </location>
</feature>
<protein>
    <submittedName>
        <fullName evidence="10">Glutamine ABC transporter permease</fullName>
    </submittedName>
</protein>
<keyword evidence="3" id="KW-1003">Cell membrane</keyword>
<dbReference type="GO" id="GO:0022857">
    <property type="term" value="F:transmembrane transporter activity"/>
    <property type="evidence" value="ECO:0007669"/>
    <property type="project" value="InterPro"/>
</dbReference>
<keyword evidence="7 8" id="KW-0472">Membrane</keyword>
<evidence type="ECO:0000256" key="6">
    <source>
        <dbReference type="ARBA" id="ARBA00022989"/>
    </source>
</evidence>
<dbReference type="PANTHER" id="PTHR30614:SF7">
    <property type="entry name" value="GLUTAMINE ABC TRANSPORTER PERMEASE PROTEIN GLNM-RELATED"/>
    <property type="match status" value="1"/>
</dbReference>
<dbReference type="GO" id="GO:0006865">
    <property type="term" value="P:amino acid transport"/>
    <property type="evidence" value="ECO:0007669"/>
    <property type="project" value="UniProtKB-KW"/>
</dbReference>
<dbReference type="NCBIfam" id="TIGR01726">
    <property type="entry name" value="HEQRo_perm_3TM"/>
    <property type="match status" value="1"/>
</dbReference>
<dbReference type="Gene3D" id="1.10.3720.10">
    <property type="entry name" value="MetI-like"/>
    <property type="match status" value="1"/>
</dbReference>
<evidence type="ECO:0000256" key="3">
    <source>
        <dbReference type="ARBA" id="ARBA00022475"/>
    </source>
</evidence>
<evidence type="ECO:0000256" key="2">
    <source>
        <dbReference type="ARBA" id="ARBA00022448"/>
    </source>
</evidence>
<dbReference type="EMBL" id="AP023366">
    <property type="protein sequence ID" value="BCJ86156.1"/>
    <property type="molecule type" value="Genomic_DNA"/>
</dbReference>
<accession>A0A7I8DBD6</accession>
<proteinExistence type="inferred from homology"/>